<keyword evidence="2" id="KW-0805">Transcription regulation</keyword>
<comment type="caution">
    <text evidence="7">The sequence shown here is derived from an EMBL/GenBank/DDBJ whole genome shotgun (WGS) entry which is preliminary data.</text>
</comment>
<keyword evidence="8" id="KW-1185">Reference proteome</keyword>
<dbReference type="PRINTS" id="PR00039">
    <property type="entry name" value="HTHLYSR"/>
</dbReference>
<dbReference type="SUPFAM" id="SSF53850">
    <property type="entry name" value="Periplasmic binding protein-like II"/>
    <property type="match status" value="1"/>
</dbReference>
<feature type="region of interest" description="Disordered" evidence="5">
    <location>
        <begin position="210"/>
        <end position="243"/>
    </location>
</feature>
<proteinExistence type="inferred from homology"/>
<dbReference type="EMBL" id="JAUSVS010000002">
    <property type="protein sequence ID" value="MDQ0463478.1"/>
    <property type="molecule type" value="Genomic_DNA"/>
</dbReference>
<gene>
    <name evidence="7" type="ORF">QO010_001249</name>
</gene>
<dbReference type="InterPro" id="IPR036390">
    <property type="entry name" value="WH_DNA-bd_sf"/>
</dbReference>
<evidence type="ECO:0000313" key="8">
    <source>
        <dbReference type="Proteomes" id="UP001228905"/>
    </source>
</evidence>
<dbReference type="Pfam" id="PF03466">
    <property type="entry name" value="LysR_substrate"/>
    <property type="match status" value="1"/>
</dbReference>
<organism evidence="7 8">
    <name type="scientific">Caulobacter ginsengisoli</name>
    <dbReference type="NCBI Taxonomy" id="400775"/>
    <lineage>
        <taxon>Bacteria</taxon>
        <taxon>Pseudomonadati</taxon>
        <taxon>Pseudomonadota</taxon>
        <taxon>Alphaproteobacteria</taxon>
        <taxon>Caulobacterales</taxon>
        <taxon>Caulobacteraceae</taxon>
        <taxon>Caulobacter</taxon>
    </lineage>
</organism>
<evidence type="ECO:0000256" key="2">
    <source>
        <dbReference type="ARBA" id="ARBA00023015"/>
    </source>
</evidence>
<name>A0ABU0IN82_9CAUL</name>
<evidence type="ECO:0000256" key="3">
    <source>
        <dbReference type="ARBA" id="ARBA00023125"/>
    </source>
</evidence>
<keyword evidence="4" id="KW-0804">Transcription</keyword>
<dbReference type="InterPro" id="IPR005119">
    <property type="entry name" value="LysR_subst-bd"/>
</dbReference>
<dbReference type="InterPro" id="IPR036388">
    <property type="entry name" value="WH-like_DNA-bd_sf"/>
</dbReference>
<feature type="domain" description="HTH lysR-type" evidence="6">
    <location>
        <begin position="4"/>
        <end position="61"/>
    </location>
</feature>
<evidence type="ECO:0000256" key="4">
    <source>
        <dbReference type="ARBA" id="ARBA00023163"/>
    </source>
</evidence>
<dbReference type="SUPFAM" id="SSF46785">
    <property type="entry name" value="Winged helix' DNA-binding domain"/>
    <property type="match status" value="1"/>
</dbReference>
<evidence type="ECO:0000259" key="6">
    <source>
        <dbReference type="PROSITE" id="PS50931"/>
    </source>
</evidence>
<reference evidence="7 8" key="1">
    <citation type="submission" date="2023-07" db="EMBL/GenBank/DDBJ databases">
        <title>Genomic Encyclopedia of Type Strains, Phase IV (KMG-IV): sequencing the most valuable type-strain genomes for metagenomic binning, comparative biology and taxonomic classification.</title>
        <authorList>
            <person name="Goeker M."/>
        </authorList>
    </citation>
    <scope>NUCLEOTIDE SEQUENCE [LARGE SCALE GENOMIC DNA]</scope>
    <source>
        <strain evidence="7 8">DSM 18695</strain>
    </source>
</reference>
<dbReference type="InterPro" id="IPR000847">
    <property type="entry name" value="LysR_HTH_N"/>
</dbReference>
<dbReference type="Proteomes" id="UP001228905">
    <property type="component" value="Unassembled WGS sequence"/>
</dbReference>
<dbReference type="Gene3D" id="3.40.190.10">
    <property type="entry name" value="Periplasmic binding protein-like II"/>
    <property type="match status" value="1"/>
</dbReference>
<protein>
    <submittedName>
        <fullName evidence="7">DNA-binding transcriptional LysR family regulator</fullName>
    </submittedName>
</protein>
<dbReference type="Pfam" id="PF00126">
    <property type="entry name" value="HTH_1"/>
    <property type="match status" value="1"/>
</dbReference>
<keyword evidence="3 7" id="KW-0238">DNA-binding</keyword>
<evidence type="ECO:0000313" key="7">
    <source>
        <dbReference type="EMBL" id="MDQ0463478.1"/>
    </source>
</evidence>
<dbReference type="GO" id="GO:0003677">
    <property type="term" value="F:DNA binding"/>
    <property type="evidence" value="ECO:0007669"/>
    <property type="project" value="UniProtKB-KW"/>
</dbReference>
<sequence>MDRPDPHSLEVFQAVVETGSATLAARQLNMTQPTVTRAIAQLEQVTGLTLFERGRFGMRPTAEGAMFAEEVRRSFSALDRVAASAQAIRQGVRGRIVVGAIPAYGEGFVARAIGRLVENAPEVDACIDIDIPQDMLRKVLHGQTDLAVMAGTFADHPELEVHVLGQRRLMAISCGPTTRWPAGTRSGSRNWPARTSCCWPTPIPTAPWSCRSSPAPACRSDPAWRWSPSAAPPGSPCRQAPSP</sequence>
<evidence type="ECO:0000256" key="1">
    <source>
        <dbReference type="ARBA" id="ARBA00009437"/>
    </source>
</evidence>
<accession>A0ABU0IN82</accession>
<dbReference type="PANTHER" id="PTHR30427">
    <property type="entry name" value="TRANSCRIPTIONAL ACTIVATOR PROTEIN LYSR"/>
    <property type="match status" value="1"/>
</dbReference>
<dbReference type="Gene3D" id="1.10.10.10">
    <property type="entry name" value="Winged helix-like DNA-binding domain superfamily/Winged helix DNA-binding domain"/>
    <property type="match status" value="1"/>
</dbReference>
<dbReference type="PANTHER" id="PTHR30427:SF1">
    <property type="entry name" value="TRANSCRIPTIONAL ACTIVATOR PROTEIN LYSR"/>
    <property type="match status" value="1"/>
</dbReference>
<evidence type="ECO:0000256" key="5">
    <source>
        <dbReference type="SAM" id="MobiDB-lite"/>
    </source>
</evidence>
<dbReference type="PROSITE" id="PS50931">
    <property type="entry name" value="HTH_LYSR"/>
    <property type="match status" value="1"/>
</dbReference>
<comment type="similarity">
    <text evidence="1">Belongs to the LysR transcriptional regulatory family.</text>
</comment>